<evidence type="ECO:0000313" key="5">
    <source>
        <dbReference type="Proteomes" id="UP000318509"/>
    </source>
</evidence>
<reference evidence="4 5" key="1">
    <citation type="journal article" date="2019" name="Nat. Microbiol.">
        <title>Mediterranean grassland soil C-N compound turnover is dependent on rainfall and depth, and is mediated by genomically divergent microorganisms.</title>
        <authorList>
            <person name="Diamond S."/>
            <person name="Andeer P.F."/>
            <person name="Li Z."/>
            <person name="Crits-Christoph A."/>
            <person name="Burstein D."/>
            <person name="Anantharaman K."/>
            <person name="Lane K.R."/>
            <person name="Thomas B.C."/>
            <person name="Pan C."/>
            <person name="Northen T.R."/>
            <person name="Banfield J.F."/>
        </authorList>
    </citation>
    <scope>NUCLEOTIDE SEQUENCE [LARGE SCALE GENOMIC DNA]</scope>
    <source>
        <strain evidence="4">NP_3</strain>
    </source>
</reference>
<organism evidence="4 5">
    <name type="scientific">Candidatus Segetimicrobium genomatis</name>
    <dbReference type="NCBI Taxonomy" id="2569760"/>
    <lineage>
        <taxon>Bacteria</taxon>
        <taxon>Bacillati</taxon>
        <taxon>Candidatus Sysuimicrobiota</taxon>
        <taxon>Candidatus Sysuimicrobiia</taxon>
        <taxon>Candidatus Sysuimicrobiales</taxon>
        <taxon>Candidatus Segetimicrobiaceae</taxon>
        <taxon>Candidatus Segetimicrobium</taxon>
    </lineage>
</organism>
<dbReference type="InterPro" id="IPR048304">
    <property type="entry name" value="UbiD_Rift_dom"/>
</dbReference>
<evidence type="ECO:0000259" key="2">
    <source>
        <dbReference type="Pfam" id="PF20695"/>
    </source>
</evidence>
<feature type="domain" description="3-octaprenyl-4-hydroxybenzoate carboxy-lyase-like Rift-related" evidence="1">
    <location>
        <begin position="105"/>
        <end position="315"/>
    </location>
</feature>
<dbReference type="Gene3D" id="3.40.1670.10">
    <property type="entry name" value="UbiD C-terminal domain-like"/>
    <property type="match status" value="1"/>
</dbReference>
<dbReference type="GO" id="GO:0033494">
    <property type="term" value="P:ferulate metabolic process"/>
    <property type="evidence" value="ECO:0007669"/>
    <property type="project" value="TreeGrafter"/>
</dbReference>
<dbReference type="Pfam" id="PF20695">
    <property type="entry name" value="UbiD_N"/>
    <property type="match status" value="1"/>
</dbReference>
<evidence type="ECO:0000259" key="1">
    <source>
        <dbReference type="Pfam" id="PF01977"/>
    </source>
</evidence>
<protein>
    <submittedName>
        <fullName evidence="4">UbiD family decarboxylase</fullName>
    </submittedName>
</protein>
<dbReference type="Pfam" id="PF01977">
    <property type="entry name" value="UbiD"/>
    <property type="match status" value="1"/>
</dbReference>
<dbReference type="SUPFAM" id="SSF50475">
    <property type="entry name" value="FMN-binding split barrel"/>
    <property type="match status" value="1"/>
</dbReference>
<sequence length="520" mass="57958">MAVPVKLERSLQSLRGTLEWLKQEDLLLETDAPVDPDLEVTGVQKQLDGSCPILFKNVKGYPAARAVTNLFANMDIVDRMFGWETPVARTRKLAHALTHPLPPVEVPQNEAPCQEDVITDDLEVNKHVVAIRHTELESERTIGSGNSVVVGPYFHGGSHIGYNRMNARWGNVCTFQSAPGAHMWQIITEHYHDERPIPLTMCFGLPPAATLIAGGGFDYVILPRGGDELGAAGAVQGFPIRIVKARTVDAWAVADSELVLEGHLHPRDKRYETAEAEAADKQGKFPFHPEWAGYMGKAYRAPTFHVTGITMRRRASKPIFYLLGVHMLDCHNIDTTVRESAIFELCERLQPGIVQDVNIPYCMTDWGGCIIQVKKRLKTDDGMVRNFLVAAMATSQGMRLAIVVDHDVDIYNMDEIIWCLTTRVNPRTDILNPVPGGAGQTFIPEERLTAGDRQWTAMNTRFEGGMAIDATVPFGYEQDFQRPVYPIRRVGLEKFFSAEQIAKGRSLMRGWAEALSRSGR</sequence>
<dbReference type="AlphaFoldDB" id="A0A537K3V6"/>
<dbReference type="GO" id="GO:0016831">
    <property type="term" value="F:carboxy-lyase activity"/>
    <property type="evidence" value="ECO:0007669"/>
    <property type="project" value="InterPro"/>
</dbReference>
<gene>
    <name evidence="4" type="ORF">E6H00_06645</name>
</gene>
<dbReference type="InterPro" id="IPR049383">
    <property type="entry name" value="UbiD-like_N"/>
</dbReference>
<dbReference type="PANTHER" id="PTHR30108">
    <property type="entry name" value="3-OCTAPRENYL-4-HYDROXYBENZOATE CARBOXY-LYASE-RELATED"/>
    <property type="match status" value="1"/>
</dbReference>
<evidence type="ECO:0000313" key="4">
    <source>
        <dbReference type="EMBL" id="TMI90455.1"/>
    </source>
</evidence>
<dbReference type="InterPro" id="IPR002830">
    <property type="entry name" value="UbiD"/>
</dbReference>
<name>A0A537K3V6_9BACT</name>
<dbReference type="EMBL" id="VBAK01000112">
    <property type="protein sequence ID" value="TMI90455.1"/>
    <property type="molecule type" value="Genomic_DNA"/>
</dbReference>
<dbReference type="Pfam" id="PF20696">
    <property type="entry name" value="UbiD_C"/>
    <property type="match status" value="1"/>
</dbReference>
<comment type="caution">
    <text evidence="4">The sequence shown here is derived from an EMBL/GenBank/DDBJ whole genome shotgun (WGS) entry which is preliminary data.</text>
</comment>
<feature type="domain" description="3-octaprenyl-4-hydroxybenzoate carboxy-lyase-like C-terminal" evidence="3">
    <location>
        <begin position="334"/>
        <end position="448"/>
    </location>
</feature>
<dbReference type="GO" id="GO:0005737">
    <property type="term" value="C:cytoplasm"/>
    <property type="evidence" value="ECO:0007669"/>
    <property type="project" value="TreeGrafter"/>
</dbReference>
<feature type="domain" description="3-octaprenyl-4-hydroxybenzoate carboxy-lyase-like N-terminal" evidence="2">
    <location>
        <begin position="18"/>
        <end position="96"/>
    </location>
</feature>
<evidence type="ECO:0000259" key="3">
    <source>
        <dbReference type="Pfam" id="PF20696"/>
    </source>
</evidence>
<dbReference type="GO" id="GO:0046281">
    <property type="term" value="P:cinnamic acid catabolic process"/>
    <property type="evidence" value="ECO:0007669"/>
    <property type="project" value="TreeGrafter"/>
</dbReference>
<dbReference type="InterPro" id="IPR049381">
    <property type="entry name" value="UbiD-like_C"/>
</dbReference>
<accession>A0A537K3V6</accession>
<dbReference type="PANTHER" id="PTHR30108:SF17">
    <property type="entry name" value="FERULIC ACID DECARBOXYLASE 1"/>
    <property type="match status" value="1"/>
</dbReference>
<dbReference type="SUPFAM" id="SSF143968">
    <property type="entry name" value="UbiD C-terminal domain-like"/>
    <property type="match status" value="1"/>
</dbReference>
<dbReference type="Proteomes" id="UP000318509">
    <property type="component" value="Unassembled WGS sequence"/>
</dbReference>
<proteinExistence type="predicted"/>